<protein>
    <submittedName>
        <fullName evidence="4">PQQ-dependent sugar dehydrogenase</fullName>
    </submittedName>
</protein>
<dbReference type="Gene3D" id="2.120.10.30">
    <property type="entry name" value="TolB, C-terminal domain"/>
    <property type="match status" value="1"/>
</dbReference>
<feature type="domain" description="Glucose/Sorbosone dehydrogenase" evidence="2">
    <location>
        <begin position="75"/>
        <end position="422"/>
    </location>
</feature>
<gene>
    <name evidence="4" type="ORF">OB914_07505</name>
    <name evidence="3" type="ORF">OB916_06220</name>
</gene>
<reference evidence="4" key="1">
    <citation type="submission" date="2023-02" db="EMBL/GenBank/DDBJ databases">
        <title>Enrichment on poylsaccharides allowed isolation of novel metabolic and taxonomic groups of Haloarchaea.</title>
        <authorList>
            <person name="Sorokin D.Y."/>
            <person name="Elcheninov A.G."/>
            <person name="Khizhniak T.V."/>
            <person name="Kolganova T.V."/>
            <person name="Kublanov I.V."/>
        </authorList>
    </citation>
    <scope>NUCLEOTIDE SEQUENCE</scope>
    <source>
        <strain evidence="3 5">HArc-curdl5-1</strain>
        <strain evidence="4">HArc-curdl7</strain>
    </source>
</reference>
<dbReference type="AlphaFoldDB" id="A0AAE3LIZ4"/>
<dbReference type="Proteomes" id="UP001209746">
    <property type="component" value="Unassembled WGS sequence"/>
</dbReference>
<dbReference type="EMBL" id="JAOPKC010000004">
    <property type="protein sequence ID" value="MCU4717658.1"/>
    <property type="molecule type" value="Genomic_DNA"/>
</dbReference>
<dbReference type="Pfam" id="PF07995">
    <property type="entry name" value="GSDH"/>
    <property type="match status" value="1"/>
</dbReference>
<evidence type="ECO:0000313" key="4">
    <source>
        <dbReference type="EMBL" id="MCU4726813.1"/>
    </source>
</evidence>
<evidence type="ECO:0000313" key="5">
    <source>
        <dbReference type="Proteomes" id="UP001208186"/>
    </source>
</evidence>
<name>A0AAE3LIZ4_9EURY</name>
<evidence type="ECO:0000313" key="6">
    <source>
        <dbReference type="Proteomes" id="UP001209746"/>
    </source>
</evidence>
<dbReference type="EMBL" id="JAOPKD010000005">
    <property type="protein sequence ID" value="MCU4726813.1"/>
    <property type="molecule type" value="Genomic_DNA"/>
</dbReference>
<dbReference type="Proteomes" id="UP001208186">
    <property type="component" value="Unassembled WGS sequence"/>
</dbReference>
<dbReference type="PANTHER" id="PTHR19328:SF13">
    <property type="entry name" value="HIPL1 PROTEIN"/>
    <property type="match status" value="1"/>
</dbReference>
<evidence type="ECO:0000256" key="1">
    <source>
        <dbReference type="SAM" id="MobiDB-lite"/>
    </source>
</evidence>
<evidence type="ECO:0000313" key="3">
    <source>
        <dbReference type="EMBL" id="MCU4717658.1"/>
    </source>
</evidence>
<dbReference type="InterPro" id="IPR011041">
    <property type="entry name" value="Quinoprot_gluc/sorb_DH_b-prop"/>
</dbReference>
<dbReference type="SUPFAM" id="SSF50952">
    <property type="entry name" value="Soluble quinoprotein glucose dehydrogenase"/>
    <property type="match status" value="1"/>
</dbReference>
<sequence>MDCQGYSRRQVLALAGAAGVAGCNAVGRFATPTTRPLTEQYDLTVSHGSPAPDSEWMAPTDAPPALGAEVLVANLEIPWDLSVTADGMTFVTERVGRLRAFDGDGTRVIAEPSDAIDAEAIEPGEDHDSWWVKGGEGGTLGVAAHPRYPDPPVVYVYYTAETDAGKRNRVVALDVSAEEPAETETVVVGDIPADGIHNGGRIAFGPEHYLWVTCGDAGEARTAQDPSTLSGTVLKLTPTGQPAPDNPDHGGDPRVHTYGHRNPQGIVWLPDGTTVVTEHGPDGRDELNRLEAGANYGWPDVRDRDAYLDAPEIHPPLANSGPRPSWAPTGAAFYTGSDVPGLTNRLLVGGLGSQRVLVATLTPPGETRPPVENGTRHDSDYTDDAYTVTMHPLLENELGRIRHLEQGPDGALYAITSNRDGRADGPFPKDGDDVLVRLG</sequence>
<dbReference type="InterPro" id="IPR012938">
    <property type="entry name" value="Glc/Sorbosone_DH"/>
</dbReference>
<accession>A0AAE3LIZ4</accession>
<dbReference type="RefSeq" id="WP_315908419.1">
    <property type="nucleotide sequence ID" value="NZ_JAOPKC010000004.1"/>
</dbReference>
<feature type="region of interest" description="Disordered" evidence="1">
    <location>
        <begin position="362"/>
        <end position="382"/>
    </location>
</feature>
<dbReference type="PANTHER" id="PTHR19328">
    <property type="entry name" value="HEDGEHOG-INTERACTING PROTEIN"/>
    <property type="match status" value="1"/>
</dbReference>
<comment type="caution">
    <text evidence="4">The sequence shown here is derived from an EMBL/GenBank/DDBJ whole genome shotgun (WGS) entry which is preliminary data.</text>
</comment>
<organism evidence="4 6">
    <name type="scientific">Halapricum hydrolyticum</name>
    <dbReference type="NCBI Taxonomy" id="2979991"/>
    <lineage>
        <taxon>Archaea</taxon>
        <taxon>Methanobacteriati</taxon>
        <taxon>Methanobacteriota</taxon>
        <taxon>Stenosarchaea group</taxon>
        <taxon>Halobacteria</taxon>
        <taxon>Halobacteriales</taxon>
        <taxon>Haloarculaceae</taxon>
        <taxon>Halapricum</taxon>
    </lineage>
</organism>
<evidence type="ECO:0000259" key="2">
    <source>
        <dbReference type="Pfam" id="PF07995"/>
    </source>
</evidence>
<keyword evidence="5" id="KW-1185">Reference proteome</keyword>
<proteinExistence type="predicted"/>
<dbReference type="InterPro" id="IPR011042">
    <property type="entry name" value="6-blade_b-propeller_TolB-like"/>
</dbReference>